<evidence type="ECO:0000259" key="5">
    <source>
        <dbReference type="PROSITE" id="PS50887"/>
    </source>
</evidence>
<dbReference type="Pfam" id="PF00990">
    <property type="entry name" value="GGDEF"/>
    <property type="match status" value="1"/>
</dbReference>
<comment type="function">
    <text evidence="2">May play the central regulatory role in sporulation. It may be an element of the effector pathway responsible for the activation of sporulation genes in response to nutritional stress. Spo0A may act in concert with spo0H (a sigma factor) to control the expression of some genes that are critical to the sporulation process.</text>
</comment>
<keyword evidence="3" id="KW-0597">Phosphoprotein</keyword>
<proteinExistence type="predicted"/>
<keyword evidence="6" id="KW-0548">Nucleotidyltransferase</keyword>
<dbReference type="NCBIfam" id="TIGR00254">
    <property type="entry name" value="GGDEF"/>
    <property type="match status" value="1"/>
</dbReference>
<evidence type="ECO:0000256" key="1">
    <source>
        <dbReference type="ARBA" id="ARBA00018672"/>
    </source>
</evidence>
<feature type="modified residue" description="4-aspartylphosphate" evidence="3">
    <location>
        <position position="54"/>
    </location>
</feature>
<dbReference type="SMART" id="SM00448">
    <property type="entry name" value="REC"/>
    <property type="match status" value="1"/>
</dbReference>
<dbReference type="PANTHER" id="PTHR45138:SF9">
    <property type="entry name" value="DIGUANYLATE CYCLASE DGCM-RELATED"/>
    <property type="match status" value="1"/>
</dbReference>
<dbReference type="InterPro" id="IPR000160">
    <property type="entry name" value="GGDEF_dom"/>
</dbReference>
<evidence type="ECO:0000256" key="3">
    <source>
        <dbReference type="PROSITE-ProRule" id="PRU00169"/>
    </source>
</evidence>
<feature type="domain" description="Response regulatory" evidence="4">
    <location>
        <begin position="5"/>
        <end position="121"/>
    </location>
</feature>
<dbReference type="InterPro" id="IPR011006">
    <property type="entry name" value="CheY-like_superfamily"/>
</dbReference>
<evidence type="ECO:0000259" key="4">
    <source>
        <dbReference type="PROSITE" id="PS50110"/>
    </source>
</evidence>
<name>A0ABT8QKQ5_9FIRM</name>
<dbReference type="SUPFAM" id="SSF55073">
    <property type="entry name" value="Nucleotide cyclase"/>
    <property type="match status" value="1"/>
</dbReference>
<reference evidence="6" key="1">
    <citation type="submission" date="2022-05" db="EMBL/GenBank/DDBJ databases">
        <title>Expanded diversity of anoxic marine methylotrophy in a Black Sea sulfate reducing microorganism.</title>
        <authorList>
            <person name="Fischer P.Q."/>
            <person name="Stams A.J.M."/>
            <person name="Villanueva L."/>
            <person name="Sousa D.Z."/>
        </authorList>
    </citation>
    <scope>NUCLEOTIDE SEQUENCE</scope>
    <source>
        <strain evidence="6">P130</strain>
    </source>
</reference>
<keyword evidence="7" id="KW-1185">Reference proteome</keyword>
<dbReference type="InterPro" id="IPR001789">
    <property type="entry name" value="Sig_transdc_resp-reg_receiver"/>
</dbReference>
<organism evidence="6 7">
    <name type="scientific">Desulfosporosinus nitroreducens</name>
    <dbReference type="NCBI Taxonomy" id="2018668"/>
    <lineage>
        <taxon>Bacteria</taxon>
        <taxon>Bacillati</taxon>
        <taxon>Bacillota</taxon>
        <taxon>Clostridia</taxon>
        <taxon>Eubacteriales</taxon>
        <taxon>Desulfitobacteriaceae</taxon>
        <taxon>Desulfosporosinus</taxon>
    </lineage>
</organism>
<feature type="domain" description="GGDEF" evidence="5">
    <location>
        <begin position="164"/>
        <end position="297"/>
    </location>
</feature>
<protein>
    <recommendedName>
        <fullName evidence="1">Stage 0 sporulation protein A homolog</fullName>
    </recommendedName>
</protein>
<evidence type="ECO:0000313" key="7">
    <source>
        <dbReference type="Proteomes" id="UP001176021"/>
    </source>
</evidence>
<dbReference type="Proteomes" id="UP001176021">
    <property type="component" value="Unassembled WGS sequence"/>
</dbReference>
<evidence type="ECO:0000256" key="2">
    <source>
        <dbReference type="ARBA" id="ARBA00024867"/>
    </source>
</evidence>
<dbReference type="CDD" id="cd01949">
    <property type="entry name" value="GGDEF"/>
    <property type="match status" value="1"/>
</dbReference>
<dbReference type="RefSeq" id="WP_301998125.1">
    <property type="nucleotide sequence ID" value="NZ_JAMJEV010000002.1"/>
</dbReference>
<dbReference type="PROSITE" id="PS50110">
    <property type="entry name" value="RESPONSE_REGULATORY"/>
    <property type="match status" value="1"/>
</dbReference>
<comment type="caution">
    <text evidence="6">The sequence shown here is derived from an EMBL/GenBank/DDBJ whole genome shotgun (WGS) entry which is preliminary data.</text>
</comment>
<dbReference type="EMBL" id="JAMJEV010000002">
    <property type="protein sequence ID" value="MDO0821932.1"/>
    <property type="molecule type" value="Genomic_DNA"/>
</dbReference>
<dbReference type="Gene3D" id="3.40.50.2300">
    <property type="match status" value="1"/>
</dbReference>
<sequence length="297" mass="33797">MNGRKVLVVDDHKLNVKLLTDILEDEDFIVYSTDNGLSVLEMTLKFLPDVILLDIMMPGLDGFEVCKLLKENDEVNDIPIIMVTAKAEGIDVKKALEYGAFDYIKKPIDEIEVIARIQSALRFKQSQDLLKELAMKDRLTGLYNHALLVELFEKELAKQQRNDGDIAFVMIDVDHFKRINDTYGHTSGNIVLKELANILKNSVRRGDIVSRYGGEEFSLVLPEIDKQGTWQMCERIRKKIEGLSFNTDGKESIHITVSMGIFHKSSKDNMTGSEIIQKSDEKLYQAKANGRNRVEMN</sequence>
<dbReference type="PANTHER" id="PTHR45138">
    <property type="entry name" value="REGULATORY COMPONENTS OF SENSORY TRANSDUCTION SYSTEM"/>
    <property type="match status" value="1"/>
</dbReference>
<dbReference type="SMART" id="SM00267">
    <property type="entry name" value="GGDEF"/>
    <property type="match status" value="1"/>
</dbReference>
<evidence type="ECO:0000313" key="6">
    <source>
        <dbReference type="EMBL" id="MDO0821932.1"/>
    </source>
</evidence>
<dbReference type="GO" id="GO:0052621">
    <property type="term" value="F:diguanylate cyclase activity"/>
    <property type="evidence" value="ECO:0007669"/>
    <property type="project" value="UniProtKB-EC"/>
</dbReference>
<dbReference type="InterPro" id="IPR029787">
    <property type="entry name" value="Nucleotide_cyclase"/>
</dbReference>
<dbReference type="InterPro" id="IPR043128">
    <property type="entry name" value="Rev_trsase/Diguanyl_cyclase"/>
</dbReference>
<gene>
    <name evidence="6" type="ORF">M8H41_03535</name>
</gene>
<dbReference type="PROSITE" id="PS50887">
    <property type="entry name" value="GGDEF"/>
    <property type="match status" value="1"/>
</dbReference>
<accession>A0ABT8QKQ5</accession>
<dbReference type="InterPro" id="IPR050469">
    <property type="entry name" value="Diguanylate_Cyclase"/>
</dbReference>
<dbReference type="Gene3D" id="3.30.70.270">
    <property type="match status" value="1"/>
</dbReference>
<keyword evidence="6" id="KW-0808">Transferase</keyword>
<dbReference type="SUPFAM" id="SSF52172">
    <property type="entry name" value="CheY-like"/>
    <property type="match status" value="1"/>
</dbReference>
<dbReference type="Pfam" id="PF00072">
    <property type="entry name" value="Response_reg"/>
    <property type="match status" value="1"/>
</dbReference>